<feature type="transmembrane region" description="Helical" evidence="6">
    <location>
        <begin position="202"/>
        <end position="224"/>
    </location>
</feature>
<evidence type="ECO:0000256" key="6">
    <source>
        <dbReference type="SAM" id="Phobius"/>
    </source>
</evidence>
<dbReference type="GO" id="GO:0005886">
    <property type="term" value="C:plasma membrane"/>
    <property type="evidence" value="ECO:0007669"/>
    <property type="project" value="UniProtKB-SubCell"/>
</dbReference>
<evidence type="ECO:0000313" key="8">
    <source>
        <dbReference type="Proteomes" id="UP000185984"/>
    </source>
</evidence>
<evidence type="ECO:0000256" key="2">
    <source>
        <dbReference type="ARBA" id="ARBA00022475"/>
    </source>
</evidence>
<feature type="transmembrane region" description="Helical" evidence="6">
    <location>
        <begin position="49"/>
        <end position="70"/>
    </location>
</feature>
<dbReference type="RefSeq" id="WP_073549152.1">
    <property type="nucleotide sequence ID" value="NZ_CAWMVK010000040.1"/>
</dbReference>
<feature type="transmembrane region" description="Helical" evidence="6">
    <location>
        <begin position="82"/>
        <end position="101"/>
    </location>
</feature>
<dbReference type="OrthoDB" id="145485at2"/>
<evidence type="ECO:0008006" key="9">
    <source>
        <dbReference type="Google" id="ProtNLM"/>
    </source>
</evidence>
<comment type="subcellular location">
    <subcellularLocation>
        <location evidence="1">Cell membrane</location>
        <topology evidence="1">Multi-pass membrane protein</topology>
    </subcellularLocation>
</comment>
<gene>
    <name evidence="7" type="ORF">NIES1031_09465</name>
</gene>
<keyword evidence="8" id="KW-1185">Reference proteome</keyword>
<proteinExistence type="predicted"/>
<dbReference type="Pfam" id="PF03706">
    <property type="entry name" value="LPG_synthase_TM"/>
    <property type="match status" value="1"/>
</dbReference>
<feature type="transmembrane region" description="Helical" evidence="6">
    <location>
        <begin position="162"/>
        <end position="182"/>
    </location>
</feature>
<feature type="transmembrane region" description="Helical" evidence="6">
    <location>
        <begin position="236"/>
        <end position="265"/>
    </location>
</feature>
<evidence type="ECO:0000256" key="1">
    <source>
        <dbReference type="ARBA" id="ARBA00004651"/>
    </source>
</evidence>
<keyword evidence="4 6" id="KW-1133">Transmembrane helix</keyword>
<feature type="transmembrane region" description="Helical" evidence="6">
    <location>
        <begin position="277"/>
        <end position="299"/>
    </location>
</feature>
<keyword evidence="3 6" id="KW-0812">Transmembrane</keyword>
<dbReference type="EMBL" id="MRCC01000006">
    <property type="protein sequence ID" value="OKH27492.1"/>
    <property type="molecule type" value="Genomic_DNA"/>
</dbReference>
<keyword evidence="5 6" id="KW-0472">Membrane</keyword>
<evidence type="ECO:0000256" key="3">
    <source>
        <dbReference type="ARBA" id="ARBA00022692"/>
    </source>
</evidence>
<protein>
    <recommendedName>
        <fullName evidence="9">Lysylphosphatidylglycerol synthetase</fullName>
    </recommendedName>
</protein>
<evidence type="ECO:0000256" key="4">
    <source>
        <dbReference type="ARBA" id="ARBA00022989"/>
    </source>
</evidence>
<dbReference type="PANTHER" id="PTHR39087:SF2">
    <property type="entry name" value="UPF0104 MEMBRANE PROTEIN MJ1595"/>
    <property type="match status" value="1"/>
</dbReference>
<dbReference type="PANTHER" id="PTHR39087">
    <property type="entry name" value="UPF0104 MEMBRANE PROTEIN MJ1595"/>
    <property type="match status" value="1"/>
</dbReference>
<organism evidence="7 8">
    <name type="scientific">Chroogloeocystis siderophila 5.2 s.c.1</name>
    <dbReference type="NCBI Taxonomy" id="247279"/>
    <lineage>
        <taxon>Bacteria</taxon>
        <taxon>Bacillati</taxon>
        <taxon>Cyanobacteriota</taxon>
        <taxon>Cyanophyceae</taxon>
        <taxon>Oscillatoriophycideae</taxon>
        <taxon>Chroococcales</taxon>
        <taxon>Chroococcaceae</taxon>
        <taxon>Chroogloeocystis</taxon>
    </lineage>
</organism>
<sequence length="308" mass="33714">MNNIKPKLSVLFGLIVAAIALWAIANELRAYNYRDVLHSLATIPMRRLRLGIGLTALGYLTMTGYDVLALRYIHLSLAYPKVAFTSFISYAASNTIGFALLTGSAVRYRFYSKWGLSLQAIAQIVAFVNFSFWLGILSVGGIAFVLHTFAIPAQLNLPWFSVRPLGIIFLLLIASYLLGSWLNRRSLSVRGHQFRFPSLSLAIAQIGLSSLDWSLAAAVVYSLLPTAVSYPEFLGIYLLAMTAGVISNIPGGLGVFESVIVLILAPQVSAAAVLGSLLVYRAVYYLLPLAVAIILFGVYEVRMRFQHS</sequence>
<name>A0A1U7HV70_9CHRO</name>
<dbReference type="Proteomes" id="UP000185984">
    <property type="component" value="Unassembled WGS sequence"/>
</dbReference>
<dbReference type="STRING" id="247279.NIES1031_09465"/>
<dbReference type="InterPro" id="IPR022791">
    <property type="entry name" value="L-PG_synthase/AglD"/>
</dbReference>
<reference evidence="7 8" key="1">
    <citation type="submission" date="2016-11" db="EMBL/GenBank/DDBJ databases">
        <title>Draft Genome Sequences of Nine Cyanobacterial Strains from Diverse Habitats.</title>
        <authorList>
            <person name="Zhu T."/>
            <person name="Hou S."/>
            <person name="Lu X."/>
            <person name="Hess W.R."/>
        </authorList>
    </citation>
    <scope>NUCLEOTIDE SEQUENCE [LARGE SCALE GENOMIC DNA]</scope>
    <source>
        <strain evidence="7 8">5.2 s.c.1</strain>
    </source>
</reference>
<accession>A0A1U7HV70</accession>
<comment type="caution">
    <text evidence="7">The sequence shown here is derived from an EMBL/GenBank/DDBJ whole genome shotgun (WGS) entry which is preliminary data.</text>
</comment>
<feature type="transmembrane region" description="Helical" evidence="6">
    <location>
        <begin position="121"/>
        <end position="150"/>
    </location>
</feature>
<evidence type="ECO:0000256" key="5">
    <source>
        <dbReference type="ARBA" id="ARBA00023136"/>
    </source>
</evidence>
<keyword evidence="2" id="KW-1003">Cell membrane</keyword>
<evidence type="ECO:0000313" key="7">
    <source>
        <dbReference type="EMBL" id="OKH27492.1"/>
    </source>
</evidence>
<dbReference type="AlphaFoldDB" id="A0A1U7HV70"/>